<feature type="signal peptide" evidence="11">
    <location>
        <begin position="1"/>
        <end position="20"/>
    </location>
</feature>
<evidence type="ECO:0000259" key="12">
    <source>
        <dbReference type="PROSITE" id="PS50240"/>
    </source>
</evidence>
<evidence type="ECO:0000256" key="2">
    <source>
        <dbReference type="ARBA" id="ARBA00007664"/>
    </source>
</evidence>
<dbReference type="Pfam" id="PF00089">
    <property type="entry name" value="Trypsin"/>
    <property type="match status" value="1"/>
</dbReference>
<evidence type="ECO:0000256" key="5">
    <source>
        <dbReference type="ARBA" id="ARBA00022729"/>
    </source>
</evidence>
<proteinExistence type="inferred from homology"/>
<dbReference type="GO" id="GO:0005576">
    <property type="term" value="C:extracellular region"/>
    <property type="evidence" value="ECO:0007669"/>
    <property type="project" value="UniProtKB-SubCell"/>
</dbReference>
<dbReference type="Proteomes" id="UP000091820">
    <property type="component" value="Unassembled WGS sequence"/>
</dbReference>
<accession>A0A1A9WP17</accession>
<evidence type="ECO:0000256" key="10">
    <source>
        <dbReference type="SAM" id="MobiDB-lite"/>
    </source>
</evidence>
<comment type="subcellular location">
    <subcellularLocation>
        <location evidence="1">Secreted</location>
    </subcellularLocation>
</comment>
<evidence type="ECO:0000313" key="14">
    <source>
        <dbReference type="Proteomes" id="UP000091820"/>
    </source>
</evidence>
<evidence type="ECO:0000256" key="1">
    <source>
        <dbReference type="ARBA" id="ARBA00004613"/>
    </source>
</evidence>
<sequence length="306" mass="33278">MKFFIAVLLAFVLLEVEVKAFTRRLQPRVVAGRNANQGQFPYIVSLRFMDTHICGGSIISANYILTAAHCLSTEIDDESFDLEPHRLSIYAGSIHLGSGGVAVQVAEYTKHPGYAGLYRDIAVVRLAQPLNFTDEIRPINLSQSDPPSFANADIVGWGRLYENGPRPDILQYNSMASLSHDLCDMLNPLVDESFLCLLPHRREPNGICNGDSGGPAVYNDVLVGVTNFATDACGSAHPDVFANVAYYADWIRENSDLGNVNVENSDSGNVDVENSDSGNVDVENSNSGSVDVENSNADNAMELGRF</sequence>
<evidence type="ECO:0000256" key="3">
    <source>
        <dbReference type="ARBA" id="ARBA00022525"/>
    </source>
</evidence>
<dbReference type="FunFam" id="2.40.10.10:FF:000146">
    <property type="entry name" value="Serine protease 53"/>
    <property type="match status" value="1"/>
</dbReference>
<dbReference type="SMART" id="SM00020">
    <property type="entry name" value="Tryp_SPc"/>
    <property type="match status" value="1"/>
</dbReference>
<dbReference type="PANTHER" id="PTHR24276">
    <property type="entry name" value="POLYSERASE-RELATED"/>
    <property type="match status" value="1"/>
</dbReference>
<dbReference type="InterPro" id="IPR018114">
    <property type="entry name" value="TRYPSIN_HIS"/>
</dbReference>
<dbReference type="STRING" id="37001.A0A1A9WP17"/>
<reference evidence="13" key="2">
    <citation type="submission" date="2020-05" db="UniProtKB">
        <authorList>
            <consortium name="EnsemblMetazoa"/>
        </authorList>
    </citation>
    <scope>IDENTIFICATION</scope>
    <source>
        <strain evidence="13">IAEA</strain>
    </source>
</reference>
<dbReference type="GO" id="GO:0006508">
    <property type="term" value="P:proteolysis"/>
    <property type="evidence" value="ECO:0007669"/>
    <property type="project" value="UniProtKB-KW"/>
</dbReference>
<dbReference type="PROSITE" id="PS50240">
    <property type="entry name" value="TRYPSIN_DOM"/>
    <property type="match status" value="1"/>
</dbReference>
<reference evidence="14" key="1">
    <citation type="submission" date="2014-03" db="EMBL/GenBank/DDBJ databases">
        <authorList>
            <person name="Aksoy S."/>
            <person name="Warren W."/>
            <person name="Wilson R.K."/>
        </authorList>
    </citation>
    <scope>NUCLEOTIDE SEQUENCE [LARGE SCALE GENOMIC DNA]</scope>
    <source>
        <strain evidence="14">IAEA</strain>
    </source>
</reference>
<dbReference type="EnsemblMetazoa" id="GBRI026705-RA">
    <property type="protein sequence ID" value="GBRI026705-PA"/>
    <property type="gene ID" value="GBRI026705"/>
</dbReference>
<feature type="region of interest" description="Disordered" evidence="10">
    <location>
        <begin position="261"/>
        <end position="306"/>
    </location>
</feature>
<feature type="compositionally biased region" description="Polar residues" evidence="10">
    <location>
        <begin position="275"/>
        <end position="298"/>
    </location>
</feature>
<evidence type="ECO:0000256" key="6">
    <source>
        <dbReference type="ARBA" id="ARBA00022801"/>
    </source>
</evidence>
<evidence type="ECO:0000313" key="13">
    <source>
        <dbReference type="EnsemblMetazoa" id="GBRI026705-PA"/>
    </source>
</evidence>
<dbReference type="InterPro" id="IPR043504">
    <property type="entry name" value="Peptidase_S1_PA_chymotrypsin"/>
</dbReference>
<evidence type="ECO:0000256" key="8">
    <source>
        <dbReference type="ARBA" id="ARBA00023145"/>
    </source>
</evidence>
<organism evidence="13 14">
    <name type="scientific">Glossina brevipalpis</name>
    <dbReference type="NCBI Taxonomy" id="37001"/>
    <lineage>
        <taxon>Eukaryota</taxon>
        <taxon>Metazoa</taxon>
        <taxon>Ecdysozoa</taxon>
        <taxon>Arthropoda</taxon>
        <taxon>Hexapoda</taxon>
        <taxon>Insecta</taxon>
        <taxon>Pterygota</taxon>
        <taxon>Neoptera</taxon>
        <taxon>Endopterygota</taxon>
        <taxon>Diptera</taxon>
        <taxon>Brachycera</taxon>
        <taxon>Muscomorpha</taxon>
        <taxon>Hippoboscoidea</taxon>
        <taxon>Glossinidae</taxon>
        <taxon>Glossina</taxon>
    </lineage>
</organism>
<comment type="similarity">
    <text evidence="2">Belongs to the peptidase S1 family.</text>
</comment>
<keyword evidence="14" id="KW-1185">Reference proteome</keyword>
<dbReference type="PRINTS" id="PR00722">
    <property type="entry name" value="CHYMOTRYPSIN"/>
</dbReference>
<dbReference type="PROSITE" id="PS00134">
    <property type="entry name" value="TRYPSIN_HIS"/>
    <property type="match status" value="1"/>
</dbReference>
<evidence type="ECO:0000256" key="11">
    <source>
        <dbReference type="SAM" id="SignalP"/>
    </source>
</evidence>
<dbReference type="SUPFAM" id="SSF50494">
    <property type="entry name" value="Trypsin-like serine proteases"/>
    <property type="match status" value="1"/>
</dbReference>
<feature type="chain" id="PRO_5008400553" description="Peptidase S1 domain-containing protein" evidence="11">
    <location>
        <begin position="21"/>
        <end position="306"/>
    </location>
</feature>
<name>A0A1A9WP17_9MUSC</name>
<keyword evidence="5 11" id="KW-0732">Signal</keyword>
<dbReference type="VEuPathDB" id="VectorBase:GBRI026705"/>
<dbReference type="InterPro" id="IPR001314">
    <property type="entry name" value="Peptidase_S1A"/>
</dbReference>
<protein>
    <recommendedName>
        <fullName evidence="12">Peptidase S1 domain-containing protein</fullName>
    </recommendedName>
</protein>
<keyword evidence="9" id="KW-1015">Disulfide bond</keyword>
<dbReference type="InterPro" id="IPR001254">
    <property type="entry name" value="Trypsin_dom"/>
</dbReference>
<dbReference type="AlphaFoldDB" id="A0A1A9WP17"/>
<keyword evidence="4" id="KW-0645">Protease</keyword>
<dbReference type="PANTHER" id="PTHR24276:SF91">
    <property type="entry name" value="AT26814P-RELATED"/>
    <property type="match status" value="1"/>
</dbReference>
<keyword evidence="8" id="KW-0865">Zymogen</keyword>
<dbReference type="Gene3D" id="2.40.10.10">
    <property type="entry name" value="Trypsin-like serine proteases"/>
    <property type="match status" value="1"/>
</dbReference>
<dbReference type="CDD" id="cd00190">
    <property type="entry name" value="Tryp_SPc"/>
    <property type="match status" value="1"/>
</dbReference>
<keyword evidence="3" id="KW-0964">Secreted</keyword>
<keyword evidence="6" id="KW-0378">Hydrolase</keyword>
<evidence type="ECO:0000256" key="4">
    <source>
        <dbReference type="ARBA" id="ARBA00022670"/>
    </source>
</evidence>
<dbReference type="GO" id="GO:0004252">
    <property type="term" value="F:serine-type endopeptidase activity"/>
    <property type="evidence" value="ECO:0007669"/>
    <property type="project" value="InterPro"/>
</dbReference>
<keyword evidence="7" id="KW-0720">Serine protease</keyword>
<dbReference type="InterPro" id="IPR009003">
    <property type="entry name" value="Peptidase_S1_PA"/>
</dbReference>
<evidence type="ECO:0000256" key="9">
    <source>
        <dbReference type="ARBA" id="ARBA00023157"/>
    </source>
</evidence>
<feature type="domain" description="Peptidase S1" evidence="12">
    <location>
        <begin position="29"/>
        <end position="256"/>
    </location>
</feature>
<dbReference type="InterPro" id="IPR050430">
    <property type="entry name" value="Peptidase_S1"/>
</dbReference>
<evidence type="ECO:0000256" key="7">
    <source>
        <dbReference type="ARBA" id="ARBA00022825"/>
    </source>
</evidence>